<sequence>SNLQNPTTGRRNHNELQETLPLSSYSHVEKGERADGLKIDVLQAIRFIIQGWDKVAAETIRNCWCYTNILSIDTNTELYSITNNVHQTMDPALDNLTNALEDLHIHFDDPIPVEKFLSIPAEDVVYEIPANDQHRNGDYKLEDCVYVFVSTR</sequence>
<dbReference type="EMBL" id="CAJVPU010027015">
    <property type="protein sequence ID" value="CAG8702182.1"/>
    <property type="molecule type" value="Genomic_DNA"/>
</dbReference>
<gene>
    <name evidence="1" type="ORF">DHETER_LOCUS11814</name>
</gene>
<organism evidence="1 2">
    <name type="scientific">Dentiscutata heterogama</name>
    <dbReference type="NCBI Taxonomy" id="1316150"/>
    <lineage>
        <taxon>Eukaryota</taxon>
        <taxon>Fungi</taxon>
        <taxon>Fungi incertae sedis</taxon>
        <taxon>Mucoromycota</taxon>
        <taxon>Glomeromycotina</taxon>
        <taxon>Glomeromycetes</taxon>
        <taxon>Diversisporales</taxon>
        <taxon>Gigasporaceae</taxon>
        <taxon>Dentiscutata</taxon>
    </lineage>
</organism>
<feature type="non-terminal residue" evidence="1">
    <location>
        <position position="1"/>
    </location>
</feature>
<dbReference type="Proteomes" id="UP000789702">
    <property type="component" value="Unassembled WGS sequence"/>
</dbReference>
<proteinExistence type="predicted"/>
<protein>
    <submittedName>
        <fullName evidence="1">3018_t:CDS:1</fullName>
    </submittedName>
</protein>
<accession>A0ACA9PH53</accession>
<evidence type="ECO:0000313" key="2">
    <source>
        <dbReference type="Proteomes" id="UP000789702"/>
    </source>
</evidence>
<name>A0ACA9PH53_9GLOM</name>
<keyword evidence="2" id="KW-1185">Reference proteome</keyword>
<reference evidence="1" key="1">
    <citation type="submission" date="2021-06" db="EMBL/GenBank/DDBJ databases">
        <authorList>
            <person name="Kallberg Y."/>
            <person name="Tangrot J."/>
            <person name="Rosling A."/>
        </authorList>
    </citation>
    <scope>NUCLEOTIDE SEQUENCE</scope>
    <source>
        <strain evidence="1">IL203A</strain>
    </source>
</reference>
<evidence type="ECO:0000313" key="1">
    <source>
        <dbReference type="EMBL" id="CAG8702182.1"/>
    </source>
</evidence>
<comment type="caution">
    <text evidence="1">The sequence shown here is derived from an EMBL/GenBank/DDBJ whole genome shotgun (WGS) entry which is preliminary data.</text>
</comment>